<dbReference type="CDD" id="cd13308">
    <property type="entry name" value="PH_3BP2"/>
    <property type="match status" value="1"/>
</dbReference>
<dbReference type="InterPro" id="IPR035848">
    <property type="entry name" value="SH3BP2"/>
</dbReference>
<dbReference type="InterPro" id="IPR036860">
    <property type="entry name" value="SH2_dom_sf"/>
</dbReference>
<dbReference type="Gene3D" id="2.30.29.30">
    <property type="entry name" value="Pleckstrin-homology domain (PH domain)/Phosphotyrosine-binding domain (PTB)"/>
    <property type="match status" value="1"/>
</dbReference>
<dbReference type="Gene3D" id="3.30.505.10">
    <property type="entry name" value="SH2 domain"/>
    <property type="match status" value="1"/>
</dbReference>
<keyword evidence="2 6" id="KW-0727">SH2 domain</keyword>
<feature type="domain" description="PH" evidence="9">
    <location>
        <begin position="35"/>
        <end position="139"/>
    </location>
</feature>
<dbReference type="PANTHER" id="PTHR15126">
    <property type="entry name" value="SH3-BINDING"/>
    <property type="match status" value="1"/>
</dbReference>
<evidence type="ECO:0000313" key="11">
    <source>
        <dbReference type="Proteomes" id="UP000694720"/>
    </source>
</evidence>
<keyword evidence="1" id="KW-0597">Phosphoprotein</keyword>
<dbReference type="FunFam" id="3.30.505.10:FF:000043">
    <property type="entry name" value="SH3 domain binding protein 2"/>
    <property type="match status" value="1"/>
</dbReference>
<reference evidence="10" key="1">
    <citation type="submission" date="2025-08" db="UniProtKB">
        <authorList>
            <consortium name="Ensembl"/>
        </authorList>
    </citation>
    <scope>IDENTIFICATION</scope>
</reference>
<dbReference type="SMART" id="SM00252">
    <property type="entry name" value="SH2"/>
    <property type="match status" value="1"/>
</dbReference>
<comment type="function">
    <text evidence="4">Binds differentially to the SH3 domains of certain proteins of signal transduction pathways. Binds to phosphatidylinositols; linking the hemopoietic tyrosine kinase fes to the cytoplasmic membrane in a phosphorylation dependent mechanism.</text>
</comment>
<dbReference type="FunFam" id="2.30.29.30:FF:000147">
    <property type="entry name" value="SH3 domain-binding protein 2 isoform X2"/>
    <property type="match status" value="1"/>
</dbReference>
<evidence type="ECO:0000259" key="8">
    <source>
        <dbReference type="PROSITE" id="PS50001"/>
    </source>
</evidence>
<sequence length="575" mass="63790">MCWVSATSFMAAEEMHWPVPMKAIGAQNLLTMPGGVAKAGYLHKKGGTQLQLLRWPLRFVIIHKRCIYYFKSSTSASPQGAFSLSGYNRVMRAAEETTSSNVFPFKIVHISKKHRTWFFSASSEEERKSWMAMLRREIGHFHEKKELPLDASDSSSDTDSFYGAIERPVDISLSPHPTDTEDYEHDDEDDSYLEPDSPEPVQPEDALIHPPAYPPPPVPTPRKPVFSDVPRAHSFTSKGPSPLLPPPPPKRGLPDACPPPEDSKRDLLGLRRAEPGPRVPPASRRMSDPPPGALPIMPGLRKTPCFHENASLSPEPRIPSHGASPASSSASTVSAASRNCDKLKSFHLSPRGPPTPEPPPVPANKPKFLKVVEEVPLREAAKPGLYVPPVAPRPPVLKLPTPETTARPTILPKPEKPHLPHLQRSPPDGQSFRSFSFEKPRQPLPADSSLADAGREDSDEDYEKVPLPSSVFINTTESCEVERLFKATSPRGEPQDGLYCIRNSSTKSGKVLVVWDETSSKVRNYRIFEKDSKFYLEGEVLFVSVGSLVEHYHTHVLPGHQSLLLRHPYGYARPR</sequence>
<feature type="compositionally biased region" description="Basic and acidic residues" evidence="7">
    <location>
        <begin position="261"/>
        <end position="275"/>
    </location>
</feature>
<evidence type="ECO:0000259" key="9">
    <source>
        <dbReference type="PROSITE" id="PS50003"/>
    </source>
</evidence>
<evidence type="ECO:0000256" key="7">
    <source>
        <dbReference type="SAM" id="MobiDB-lite"/>
    </source>
</evidence>
<feature type="compositionally biased region" description="Pro residues" evidence="7">
    <location>
        <begin position="351"/>
        <end position="363"/>
    </location>
</feature>
<evidence type="ECO:0000256" key="1">
    <source>
        <dbReference type="ARBA" id="ARBA00022553"/>
    </source>
</evidence>
<feature type="compositionally biased region" description="Pro residues" evidence="7">
    <location>
        <begin position="242"/>
        <end position="260"/>
    </location>
</feature>
<dbReference type="InterPro" id="IPR011993">
    <property type="entry name" value="PH-like_dom_sf"/>
</dbReference>
<organism evidence="10 11">
    <name type="scientific">Sus scrofa</name>
    <name type="common">Pig</name>
    <dbReference type="NCBI Taxonomy" id="9823"/>
    <lineage>
        <taxon>Eukaryota</taxon>
        <taxon>Metazoa</taxon>
        <taxon>Chordata</taxon>
        <taxon>Craniata</taxon>
        <taxon>Vertebrata</taxon>
        <taxon>Euteleostomi</taxon>
        <taxon>Mammalia</taxon>
        <taxon>Eutheria</taxon>
        <taxon>Laurasiatheria</taxon>
        <taxon>Artiodactyla</taxon>
        <taxon>Suina</taxon>
        <taxon>Suidae</taxon>
        <taxon>Sus</taxon>
    </lineage>
</organism>
<dbReference type="AlphaFoldDB" id="A0A8D1B4P6"/>
<dbReference type="SUPFAM" id="SSF50729">
    <property type="entry name" value="PH domain-like"/>
    <property type="match status" value="1"/>
</dbReference>
<dbReference type="InterPro" id="IPR035847">
    <property type="entry name" value="SH3BP2_SH2"/>
</dbReference>
<gene>
    <name evidence="10" type="primary">SH3BP2</name>
</gene>
<feature type="compositionally biased region" description="Acidic residues" evidence="7">
    <location>
        <begin position="180"/>
        <end position="197"/>
    </location>
</feature>
<dbReference type="SUPFAM" id="SSF55550">
    <property type="entry name" value="SH2 domain"/>
    <property type="match status" value="1"/>
</dbReference>
<dbReference type="InterPro" id="IPR001849">
    <property type="entry name" value="PH_domain"/>
</dbReference>
<feature type="compositionally biased region" description="Pro residues" evidence="7">
    <location>
        <begin position="211"/>
        <end position="222"/>
    </location>
</feature>
<feature type="region of interest" description="Disordered" evidence="7">
    <location>
        <begin position="380"/>
        <end position="463"/>
    </location>
</feature>
<proteinExistence type="predicted"/>
<evidence type="ECO:0000256" key="5">
    <source>
        <dbReference type="ARBA" id="ARBA00070257"/>
    </source>
</evidence>
<feature type="compositionally biased region" description="Low complexity" evidence="7">
    <location>
        <begin position="320"/>
        <end position="337"/>
    </location>
</feature>
<dbReference type="Ensembl" id="ENSSSCT00035100007.1">
    <property type="protein sequence ID" value="ENSSSCP00035042422.1"/>
    <property type="gene ID" value="ENSSSCG00035073671.1"/>
</dbReference>
<feature type="region of interest" description="Disordered" evidence="7">
    <location>
        <begin position="166"/>
        <end position="365"/>
    </location>
</feature>
<keyword evidence="3" id="KW-0729">SH3-binding</keyword>
<evidence type="ECO:0000256" key="4">
    <source>
        <dbReference type="ARBA" id="ARBA00056733"/>
    </source>
</evidence>
<evidence type="ECO:0000256" key="3">
    <source>
        <dbReference type="ARBA" id="ARBA00023036"/>
    </source>
</evidence>
<dbReference type="Proteomes" id="UP000694720">
    <property type="component" value="Unplaced"/>
</dbReference>
<dbReference type="PROSITE" id="PS50001">
    <property type="entry name" value="SH2"/>
    <property type="match status" value="1"/>
</dbReference>
<dbReference type="GO" id="GO:0017124">
    <property type="term" value="F:SH3 domain binding"/>
    <property type="evidence" value="ECO:0007669"/>
    <property type="project" value="UniProtKB-KW"/>
</dbReference>
<dbReference type="SMART" id="SM00233">
    <property type="entry name" value="PH"/>
    <property type="match status" value="1"/>
</dbReference>
<dbReference type="PANTHER" id="PTHR15126:SF4">
    <property type="entry name" value="SH3 DOMAIN-BINDING PROTEIN 2"/>
    <property type="match status" value="1"/>
</dbReference>
<dbReference type="CDD" id="cd10359">
    <property type="entry name" value="SH2_SH3BP2"/>
    <property type="match status" value="1"/>
</dbReference>
<dbReference type="GO" id="GO:0007165">
    <property type="term" value="P:signal transduction"/>
    <property type="evidence" value="ECO:0007669"/>
    <property type="project" value="InterPro"/>
</dbReference>
<evidence type="ECO:0000313" key="10">
    <source>
        <dbReference type="Ensembl" id="ENSSSCP00035042422.1"/>
    </source>
</evidence>
<evidence type="ECO:0000256" key="2">
    <source>
        <dbReference type="ARBA" id="ARBA00022999"/>
    </source>
</evidence>
<name>A0A8D1B4P6_PIG</name>
<dbReference type="Pfam" id="PF00169">
    <property type="entry name" value="PH"/>
    <property type="match status" value="1"/>
</dbReference>
<dbReference type="Pfam" id="PF00017">
    <property type="entry name" value="SH2"/>
    <property type="match status" value="1"/>
</dbReference>
<dbReference type="PROSITE" id="PS50003">
    <property type="entry name" value="PH_DOMAIN"/>
    <property type="match status" value="1"/>
</dbReference>
<protein>
    <recommendedName>
        <fullName evidence="5">SH3 domain-binding protein 2</fullName>
    </recommendedName>
</protein>
<dbReference type="InterPro" id="IPR000980">
    <property type="entry name" value="SH2"/>
</dbReference>
<feature type="domain" description="SH2" evidence="8">
    <location>
        <begin position="471"/>
        <end position="569"/>
    </location>
</feature>
<evidence type="ECO:0000256" key="6">
    <source>
        <dbReference type="PROSITE-ProRule" id="PRU00191"/>
    </source>
</evidence>
<accession>A0A8D1B4P6</accession>